<accession>A0A1E3H8I9</accession>
<keyword evidence="1" id="KW-1133">Transmembrane helix</keyword>
<name>A0A1E3H8I9_9HYPH</name>
<feature type="transmembrane region" description="Helical" evidence="1">
    <location>
        <begin position="82"/>
        <end position="100"/>
    </location>
</feature>
<comment type="caution">
    <text evidence="2">The sequence shown here is derived from an EMBL/GenBank/DDBJ whole genome shotgun (WGS) entry which is preliminary data.</text>
</comment>
<evidence type="ECO:0000256" key="1">
    <source>
        <dbReference type="SAM" id="Phobius"/>
    </source>
</evidence>
<dbReference type="AlphaFoldDB" id="A0A1E3H8I9"/>
<keyword evidence="1" id="KW-0472">Membrane</keyword>
<protein>
    <submittedName>
        <fullName evidence="2">Uncharacterized protein</fullName>
    </submittedName>
</protein>
<gene>
    <name evidence="2" type="ORF">A6302_00116</name>
</gene>
<evidence type="ECO:0000313" key="2">
    <source>
        <dbReference type="EMBL" id="ODN72623.1"/>
    </source>
</evidence>
<proteinExistence type="predicted"/>
<feature type="transmembrane region" description="Helical" evidence="1">
    <location>
        <begin position="52"/>
        <end position="70"/>
    </location>
</feature>
<evidence type="ECO:0000313" key="3">
    <source>
        <dbReference type="Proteomes" id="UP000094622"/>
    </source>
</evidence>
<dbReference type="OrthoDB" id="9811032at2"/>
<reference evidence="2 3" key="1">
    <citation type="submission" date="2016-07" db="EMBL/GenBank/DDBJ databases">
        <title>Draft Genome Sequence of Methylobrevis pamukkalensis PK2.</title>
        <authorList>
            <person name="Vasilenko O.V."/>
            <person name="Doronina N.V."/>
            <person name="Shmareva M.N."/>
            <person name="Tarlachkov S.V."/>
            <person name="Mustakhimov I."/>
            <person name="Trotsenko Y.A."/>
        </authorList>
    </citation>
    <scope>NUCLEOTIDE SEQUENCE [LARGE SCALE GENOMIC DNA]</scope>
    <source>
        <strain evidence="2 3">PK2</strain>
    </source>
</reference>
<feature type="transmembrane region" description="Helical" evidence="1">
    <location>
        <begin position="106"/>
        <end position="126"/>
    </location>
</feature>
<dbReference type="RefSeq" id="WP_069305383.1">
    <property type="nucleotide sequence ID" value="NZ_MCRJ01000001.1"/>
</dbReference>
<keyword evidence="1" id="KW-0812">Transmembrane</keyword>
<dbReference type="EMBL" id="MCRJ01000001">
    <property type="protein sequence ID" value="ODN72623.1"/>
    <property type="molecule type" value="Genomic_DNA"/>
</dbReference>
<keyword evidence="3" id="KW-1185">Reference proteome</keyword>
<sequence>MIANIPLTLIPLVVFNLFAFDLAGQAGGGDPWLVPLFTIEMLSGARFTPTSGDMMIVAGIVCLFVEILKATRFGTGALADHLMSMLVFVMYLAEFLTIAAAAHSVFVILTVIAFIDVVAGFSISIAGARRDVSFGADDR</sequence>
<dbReference type="Proteomes" id="UP000094622">
    <property type="component" value="Unassembled WGS sequence"/>
</dbReference>
<organism evidence="2 3">
    <name type="scientific">Methylobrevis pamukkalensis</name>
    <dbReference type="NCBI Taxonomy" id="1439726"/>
    <lineage>
        <taxon>Bacteria</taxon>
        <taxon>Pseudomonadati</taxon>
        <taxon>Pseudomonadota</taxon>
        <taxon>Alphaproteobacteria</taxon>
        <taxon>Hyphomicrobiales</taxon>
        <taxon>Pleomorphomonadaceae</taxon>
        <taxon>Methylobrevis</taxon>
    </lineage>
</organism>